<keyword evidence="6" id="KW-0067">ATP-binding</keyword>
<dbReference type="NCBIfam" id="NF006949">
    <property type="entry name" value="PRK09431.1"/>
    <property type="match status" value="1"/>
</dbReference>
<proteinExistence type="predicted"/>
<evidence type="ECO:0000256" key="3">
    <source>
        <dbReference type="ARBA" id="ARBA00022598"/>
    </source>
</evidence>
<dbReference type="Pfam" id="PF13537">
    <property type="entry name" value="GATase_7"/>
    <property type="match status" value="1"/>
</dbReference>
<dbReference type="EMBL" id="GBEZ01027208">
    <property type="protein sequence ID" value="JAC60078.1"/>
    <property type="molecule type" value="Transcribed_RNA"/>
</dbReference>
<dbReference type="InterPro" id="IPR014729">
    <property type="entry name" value="Rossmann-like_a/b/a_fold"/>
</dbReference>
<dbReference type="SUPFAM" id="SSF56235">
    <property type="entry name" value="N-terminal nucleophile aminohydrolases (Ntn hydrolases)"/>
    <property type="match status" value="1"/>
</dbReference>
<dbReference type="InterPro" id="IPR001962">
    <property type="entry name" value="Asn_synthase"/>
</dbReference>
<keyword evidence="5" id="KW-0547">Nucleotide-binding</keyword>
<feature type="domain" description="Glutamine amidotransferase type-2" evidence="12">
    <location>
        <begin position="37"/>
        <end position="231"/>
    </location>
</feature>
<reference evidence="13" key="1">
    <citation type="submission" date="2014-05" db="EMBL/GenBank/DDBJ databases">
        <title>The transcriptome of the halophilic microalga Tetraselmis sp. GSL018 isolated from the Great Salt Lake, Utah.</title>
        <authorList>
            <person name="Jinkerson R.E."/>
            <person name="D'Adamo S."/>
            <person name="Posewitz M.C."/>
        </authorList>
    </citation>
    <scope>NUCLEOTIDE SEQUENCE</scope>
    <source>
        <strain evidence="13">GSL018</strain>
    </source>
</reference>
<dbReference type="FunFam" id="3.40.50.620:FF:000031">
    <property type="entry name" value="Asparagine synthase B"/>
    <property type="match status" value="1"/>
</dbReference>
<feature type="compositionally biased region" description="Low complexity" evidence="10">
    <location>
        <begin position="615"/>
        <end position="626"/>
    </location>
</feature>
<comment type="catalytic activity">
    <reaction evidence="9">
        <text>L-aspartate + L-glutamine + ATP + H2O = L-asparagine + L-glutamate + AMP + diphosphate + H(+)</text>
        <dbReference type="Rhea" id="RHEA:12228"/>
        <dbReference type="ChEBI" id="CHEBI:15377"/>
        <dbReference type="ChEBI" id="CHEBI:15378"/>
        <dbReference type="ChEBI" id="CHEBI:29985"/>
        <dbReference type="ChEBI" id="CHEBI:29991"/>
        <dbReference type="ChEBI" id="CHEBI:30616"/>
        <dbReference type="ChEBI" id="CHEBI:33019"/>
        <dbReference type="ChEBI" id="CHEBI:58048"/>
        <dbReference type="ChEBI" id="CHEBI:58359"/>
        <dbReference type="ChEBI" id="CHEBI:456215"/>
        <dbReference type="EC" id="6.3.5.4"/>
    </reaction>
</comment>
<keyword evidence="11" id="KW-1133">Transmembrane helix</keyword>
<gene>
    <name evidence="13" type="primary">ASNB</name>
    <name evidence="13" type="ORF">TSPGSL018_29873</name>
</gene>
<evidence type="ECO:0000256" key="4">
    <source>
        <dbReference type="ARBA" id="ARBA00022605"/>
    </source>
</evidence>
<accession>A0A061QK64</accession>
<evidence type="ECO:0000256" key="1">
    <source>
        <dbReference type="ARBA" id="ARBA00005187"/>
    </source>
</evidence>
<evidence type="ECO:0000256" key="9">
    <source>
        <dbReference type="ARBA" id="ARBA00048741"/>
    </source>
</evidence>
<name>A0A061QK64_9CHLO</name>
<dbReference type="Pfam" id="PF00733">
    <property type="entry name" value="Asn_synthase"/>
    <property type="match status" value="1"/>
</dbReference>
<sequence length="689" mass="76388">PKLLSSNYQAVRYIAFGIGEVSCLFVFPLLATLISMCGILAALGLSGDTETNRRMMLRLSKLLRHRGPDSNKIDINEAHGVFMCHERLNIVDTSDAGRQPFRMQGAAEKGAEDIMWIANGEIYNHIDLLEEQLQGKSIDSHSDCAIIGPMYEKLGFPALCPLLDGMFAIVLSDGRTGEFFAARDHMGIASMYWGRAEDGSMWFASEMKALQHNCVEYAQFPPGHYYSSATGEFHKYNNPKWHDMDFIPTAPADLTLLRESFVDAVVKRLMTDAPLGILLSGGLDSSLVASVAVRHLNQARNSIMKGKRLQTFSIGLEGSPDLAAAQKVADFLGTEHYNFTFTVEEGIDAIEDLIYHLESYEQVRAAVPMYLLSRRIKSLGIKVVLSGEGADEAFGGYLYFHKAPNAEEFHRECIRKVTRLHEWDVLRANKATFAFGLEGRVPFLDKKFLGLVMGIDPNEKMCNMDELPDGAHPRMEKYIIRKAFDVPEEPYLPDEVLWRQKEQFSDGVGYSWVDGLKDYAEKVVTDEMWQKRHERFLEYTPRNKEYYLLRSIFEKHFPGRPAMLTVPQGLSIACSTPEAVAWDPSWANAHEISGRAINVHSSSADFSSSSIDLDSVMGSPSNGSGKSPKEAINALPEGPSSPVGVRKSGLLARGPSGRIGRPPKRALRMPASPLSVASKIGGPRAAIGL</sequence>
<dbReference type="CDD" id="cd00712">
    <property type="entry name" value="AsnB"/>
    <property type="match status" value="1"/>
</dbReference>
<evidence type="ECO:0000256" key="11">
    <source>
        <dbReference type="SAM" id="Phobius"/>
    </source>
</evidence>
<dbReference type="GO" id="GO:0005524">
    <property type="term" value="F:ATP binding"/>
    <property type="evidence" value="ECO:0007669"/>
    <property type="project" value="UniProtKB-KW"/>
</dbReference>
<evidence type="ECO:0000259" key="12">
    <source>
        <dbReference type="PROSITE" id="PS51278"/>
    </source>
</evidence>
<dbReference type="PANTHER" id="PTHR11772:SF2">
    <property type="entry name" value="ASPARAGINE SYNTHETASE [GLUTAMINE-HYDROLYZING]"/>
    <property type="match status" value="1"/>
</dbReference>
<dbReference type="CDD" id="cd01991">
    <property type="entry name" value="Asn_synthase_B_C"/>
    <property type="match status" value="1"/>
</dbReference>
<protein>
    <recommendedName>
        <fullName evidence="2">asparagine synthase (glutamine-hydrolyzing)</fullName>
        <ecNumber evidence="2">6.3.5.4</ecNumber>
    </recommendedName>
</protein>
<dbReference type="GO" id="GO:0006529">
    <property type="term" value="P:asparagine biosynthetic process"/>
    <property type="evidence" value="ECO:0007669"/>
    <property type="project" value="UniProtKB-KW"/>
</dbReference>
<evidence type="ECO:0000256" key="7">
    <source>
        <dbReference type="ARBA" id="ARBA00022888"/>
    </source>
</evidence>
<comment type="pathway">
    <text evidence="1">Amino-acid biosynthesis; L-asparagine biosynthesis; L-asparagine from L-aspartate (L-Gln route): step 1/1.</text>
</comment>
<dbReference type="InterPro" id="IPR029055">
    <property type="entry name" value="Ntn_hydrolases_N"/>
</dbReference>
<dbReference type="NCBIfam" id="TIGR01536">
    <property type="entry name" value="asn_synth_AEB"/>
    <property type="match status" value="1"/>
</dbReference>
<dbReference type="SUPFAM" id="SSF52402">
    <property type="entry name" value="Adenine nucleotide alpha hydrolases-like"/>
    <property type="match status" value="1"/>
</dbReference>
<evidence type="ECO:0000256" key="5">
    <source>
        <dbReference type="ARBA" id="ARBA00022741"/>
    </source>
</evidence>
<dbReference type="PANTHER" id="PTHR11772">
    <property type="entry name" value="ASPARAGINE SYNTHETASE"/>
    <property type="match status" value="1"/>
</dbReference>
<feature type="region of interest" description="Disordered" evidence="10">
    <location>
        <begin position="615"/>
        <end position="671"/>
    </location>
</feature>
<dbReference type="InterPro" id="IPR033738">
    <property type="entry name" value="AsnB_N"/>
</dbReference>
<dbReference type="Gene3D" id="3.40.50.620">
    <property type="entry name" value="HUPs"/>
    <property type="match status" value="1"/>
</dbReference>
<keyword evidence="8" id="KW-0315">Glutamine amidotransferase</keyword>
<dbReference type="InterPro" id="IPR006426">
    <property type="entry name" value="Asn_synth_AEB"/>
</dbReference>
<dbReference type="PROSITE" id="PS51278">
    <property type="entry name" value="GATASE_TYPE_2"/>
    <property type="match status" value="1"/>
</dbReference>
<dbReference type="GO" id="GO:0005829">
    <property type="term" value="C:cytosol"/>
    <property type="evidence" value="ECO:0007669"/>
    <property type="project" value="TreeGrafter"/>
</dbReference>
<keyword evidence="7" id="KW-0061">Asparagine biosynthesis</keyword>
<keyword evidence="11" id="KW-0472">Membrane</keyword>
<evidence type="ECO:0000256" key="6">
    <source>
        <dbReference type="ARBA" id="ARBA00022840"/>
    </source>
</evidence>
<organism evidence="13">
    <name type="scientific">Tetraselmis sp. GSL018</name>
    <dbReference type="NCBI Taxonomy" id="582737"/>
    <lineage>
        <taxon>Eukaryota</taxon>
        <taxon>Viridiplantae</taxon>
        <taxon>Chlorophyta</taxon>
        <taxon>core chlorophytes</taxon>
        <taxon>Chlorodendrophyceae</taxon>
        <taxon>Chlorodendrales</taxon>
        <taxon>Chlorodendraceae</taxon>
        <taxon>Tetraselmis</taxon>
    </lineage>
</organism>
<keyword evidence="11" id="KW-0812">Transmembrane</keyword>
<evidence type="ECO:0000256" key="10">
    <source>
        <dbReference type="SAM" id="MobiDB-lite"/>
    </source>
</evidence>
<dbReference type="AlphaFoldDB" id="A0A061QK64"/>
<feature type="non-terminal residue" evidence="13">
    <location>
        <position position="1"/>
    </location>
</feature>
<dbReference type="Gene3D" id="3.60.20.10">
    <property type="entry name" value="Glutamine Phosphoribosylpyrophosphate, subunit 1, domain 1"/>
    <property type="match status" value="1"/>
</dbReference>
<evidence type="ECO:0000313" key="13">
    <source>
        <dbReference type="EMBL" id="JAC60078.1"/>
    </source>
</evidence>
<dbReference type="InterPro" id="IPR017932">
    <property type="entry name" value="GATase_2_dom"/>
</dbReference>
<evidence type="ECO:0000256" key="2">
    <source>
        <dbReference type="ARBA" id="ARBA00012737"/>
    </source>
</evidence>
<evidence type="ECO:0000256" key="8">
    <source>
        <dbReference type="ARBA" id="ARBA00022962"/>
    </source>
</evidence>
<keyword evidence="4" id="KW-0028">Amino-acid biosynthesis</keyword>
<dbReference type="InterPro" id="IPR050795">
    <property type="entry name" value="Asn_Synthetase"/>
</dbReference>
<keyword evidence="3" id="KW-0436">Ligase</keyword>
<feature type="transmembrane region" description="Helical" evidence="11">
    <location>
        <begin position="21"/>
        <end position="45"/>
    </location>
</feature>
<dbReference type="GO" id="GO:0004066">
    <property type="term" value="F:asparagine synthase (glutamine-hydrolyzing) activity"/>
    <property type="evidence" value="ECO:0007669"/>
    <property type="project" value="UniProtKB-EC"/>
</dbReference>
<dbReference type="EC" id="6.3.5.4" evidence="2"/>